<evidence type="ECO:0000313" key="1">
    <source>
        <dbReference type="EMBL" id="TFK66487.1"/>
    </source>
</evidence>
<evidence type="ECO:0000313" key="2">
    <source>
        <dbReference type="Proteomes" id="UP000308600"/>
    </source>
</evidence>
<gene>
    <name evidence="1" type="ORF">BDN72DRAFT_771964</name>
</gene>
<name>A0ACD3ANJ6_9AGAR</name>
<dbReference type="Proteomes" id="UP000308600">
    <property type="component" value="Unassembled WGS sequence"/>
</dbReference>
<proteinExistence type="predicted"/>
<accession>A0ACD3ANJ6</accession>
<protein>
    <submittedName>
        <fullName evidence="1">3-hydroxyanthranilic acid dioxygenase</fullName>
    </submittedName>
</protein>
<keyword evidence="1" id="KW-0560">Oxidoreductase</keyword>
<dbReference type="EMBL" id="ML208404">
    <property type="protein sequence ID" value="TFK66487.1"/>
    <property type="molecule type" value="Genomic_DNA"/>
</dbReference>
<sequence>MPLGPPINFPKWLEEKADLLKPPVNNFCLYRGGDFVVMVVGGPNERKDYHVNETEEWFYQYKGGMLLRVVDEGVFRDIRIEEGEMFLLPANVPHNPVRFANTVGIVVERVRPAAANDRLRWYCPSSVHSEPTIITESTFHVTDLGTQLKPIIEEWINNPDVRKCGSCGEVADPK</sequence>
<organism evidence="1 2">
    <name type="scientific">Pluteus cervinus</name>
    <dbReference type="NCBI Taxonomy" id="181527"/>
    <lineage>
        <taxon>Eukaryota</taxon>
        <taxon>Fungi</taxon>
        <taxon>Dikarya</taxon>
        <taxon>Basidiomycota</taxon>
        <taxon>Agaricomycotina</taxon>
        <taxon>Agaricomycetes</taxon>
        <taxon>Agaricomycetidae</taxon>
        <taxon>Agaricales</taxon>
        <taxon>Pluteineae</taxon>
        <taxon>Pluteaceae</taxon>
        <taxon>Pluteus</taxon>
    </lineage>
</organism>
<keyword evidence="2" id="KW-1185">Reference proteome</keyword>
<keyword evidence="1" id="KW-0223">Dioxygenase</keyword>
<reference evidence="1 2" key="1">
    <citation type="journal article" date="2019" name="Nat. Ecol. Evol.">
        <title>Megaphylogeny resolves global patterns of mushroom evolution.</title>
        <authorList>
            <person name="Varga T."/>
            <person name="Krizsan K."/>
            <person name="Foldi C."/>
            <person name="Dima B."/>
            <person name="Sanchez-Garcia M."/>
            <person name="Sanchez-Ramirez S."/>
            <person name="Szollosi G.J."/>
            <person name="Szarkandi J.G."/>
            <person name="Papp V."/>
            <person name="Albert L."/>
            <person name="Andreopoulos W."/>
            <person name="Angelini C."/>
            <person name="Antonin V."/>
            <person name="Barry K.W."/>
            <person name="Bougher N.L."/>
            <person name="Buchanan P."/>
            <person name="Buyck B."/>
            <person name="Bense V."/>
            <person name="Catcheside P."/>
            <person name="Chovatia M."/>
            <person name="Cooper J."/>
            <person name="Damon W."/>
            <person name="Desjardin D."/>
            <person name="Finy P."/>
            <person name="Geml J."/>
            <person name="Haridas S."/>
            <person name="Hughes K."/>
            <person name="Justo A."/>
            <person name="Karasinski D."/>
            <person name="Kautmanova I."/>
            <person name="Kiss B."/>
            <person name="Kocsube S."/>
            <person name="Kotiranta H."/>
            <person name="LaButti K.M."/>
            <person name="Lechner B.E."/>
            <person name="Liimatainen K."/>
            <person name="Lipzen A."/>
            <person name="Lukacs Z."/>
            <person name="Mihaltcheva S."/>
            <person name="Morgado L.N."/>
            <person name="Niskanen T."/>
            <person name="Noordeloos M.E."/>
            <person name="Ohm R.A."/>
            <person name="Ortiz-Santana B."/>
            <person name="Ovrebo C."/>
            <person name="Racz N."/>
            <person name="Riley R."/>
            <person name="Savchenko A."/>
            <person name="Shiryaev A."/>
            <person name="Soop K."/>
            <person name="Spirin V."/>
            <person name="Szebenyi C."/>
            <person name="Tomsovsky M."/>
            <person name="Tulloss R.E."/>
            <person name="Uehling J."/>
            <person name="Grigoriev I.V."/>
            <person name="Vagvolgyi C."/>
            <person name="Papp T."/>
            <person name="Martin F.M."/>
            <person name="Miettinen O."/>
            <person name="Hibbett D.S."/>
            <person name="Nagy L.G."/>
        </authorList>
    </citation>
    <scope>NUCLEOTIDE SEQUENCE [LARGE SCALE GENOMIC DNA]</scope>
    <source>
        <strain evidence="1 2">NL-1719</strain>
    </source>
</reference>